<accession>A0ABU1J6I4</accession>
<name>A0ABU1J6I4_9MICC</name>
<dbReference type="SUPFAM" id="SSF53850">
    <property type="entry name" value="Periplasmic binding protein-like II"/>
    <property type="match status" value="1"/>
</dbReference>
<dbReference type="Pfam" id="PF00126">
    <property type="entry name" value="HTH_1"/>
    <property type="match status" value="1"/>
</dbReference>
<feature type="region of interest" description="Disordered" evidence="5">
    <location>
        <begin position="299"/>
        <end position="338"/>
    </location>
</feature>
<dbReference type="InterPro" id="IPR005119">
    <property type="entry name" value="LysR_subst-bd"/>
</dbReference>
<evidence type="ECO:0000259" key="6">
    <source>
        <dbReference type="PROSITE" id="PS50931"/>
    </source>
</evidence>
<proteinExistence type="inferred from homology"/>
<dbReference type="PANTHER" id="PTHR30346:SF0">
    <property type="entry name" value="HCA OPERON TRANSCRIPTIONAL ACTIVATOR HCAR"/>
    <property type="match status" value="1"/>
</dbReference>
<dbReference type="PROSITE" id="PS50931">
    <property type="entry name" value="HTH_LYSR"/>
    <property type="match status" value="1"/>
</dbReference>
<dbReference type="GO" id="GO:0003677">
    <property type="term" value="F:DNA binding"/>
    <property type="evidence" value="ECO:0007669"/>
    <property type="project" value="UniProtKB-KW"/>
</dbReference>
<gene>
    <name evidence="7" type="ORF">JOE69_000265</name>
</gene>
<reference evidence="7 8" key="1">
    <citation type="submission" date="2023-07" db="EMBL/GenBank/DDBJ databases">
        <title>Sequencing the genomes of 1000 actinobacteria strains.</title>
        <authorList>
            <person name="Klenk H.-P."/>
        </authorList>
    </citation>
    <scope>NUCLEOTIDE SEQUENCE [LARGE SCALE GENOMIC DNA]</scope>
    <source>
        <strain evidence="7 8">DSM 14555</strain>
    </source>
</reference>
<feature type="domain" description="HTH lysR-type" evidence="6">
    <location>
        <begin position="3"/>
        <end position="61"/>
    </location>
</feature>
<dbReference type="Pfam" id="PF03466">
    <property type="entry name" value="LysR_substrate"/>
    <property type="match status" value="1"/>
</dbReference>
<evidence type="ECO:0000256" key="3">
    <source>
        <dbReference type="ARBA" id="ARBA00023125"/>
    </source>
</evidence>
<evidence type="ECO:0000313" key="7">
    <source>
        <dbReference type="EMBL" id="MDR6268027.1"/>
    </source>
</evidence>
<keyword evidence="8" id="KW-1185">Reference proteome</keyword>
<organism evidence="7 8">
    <name type="scientific">Arthrobacter russicus</name>
    <dbReference type="NCBI Taxonomy" id="172040"/>
    <lineage>
        <taxon>Bacteria</taxon>
        <taxon>Bacillati</taxon>
        <taxon>Actinomycetota</taxon>
        <taxon>Actinomycetes</taxon>
        <taxon>Micrococcales</taxon>
        <taxon>Micrococcaceae</taxon>
        <taxon>Arthrobacter</taxon>
    </lineage>
</organism>
<dbReference type="PANTHER" id="PTHR30346">
    <property type="entry name" value="TRANSCRIPTIONAL DUAL REGULATOR HCAR-RELATED"/>
    <property type="match status" value="1"/>
</dbReference>
<dbReference type="SUPFAM" id="SSF46785">
    <property type="entry name" value="Winged helix' DNA-binding domain"/>
    <property type="match status" value="1"/>
</dbReference>
<dbReference type="PRINTS" id="PR00039">
    <property type="entry name" value="HTHLYSR"/>
</dbReference>
<evidence type="ECO:0000256" key="1">
    <source>
        <dbReference type="ARBA" id="ARBA00009437"/>
    </source>
</evidence>
<keyword evidence="4" id="KW-0804">Transcription</keyword>
<evidence type="ECO:0000256" key="2">
    <source>
        <dbReference type="ARBA" id="ARBA00023015"/>
    </source>
</evidence>
<keyword evidence="3 7" id="KW-0238">DNA-binding</keyword>
<sequence>MDITLTQMRYFVEAAGRLSMTGAAERLNVAQSAVSAAVSHLERRIGSQFFIRQRSKGLVLTPAGEMFLRDAQAILAQLEEALDHARGEQQSISGRVRLVCFSTLAPFLLPGLLGRLHLEHPDLLVEVTEADAAGCSAALLSGQADLALCYDLGLREGLSVTAVDESLPHLVLPPEHRLAGRAEVALAELSDEPFVLLDLPHSRELMLSILRQAGIEPEVRFRSASYETVRAFVANGHGYSILHQRPQHGLTYDGGRVATVAVQGPVPVLRTVLAHPQTQRTTARLRAVAHAVRQQVAARGRAQAASGAEPIRGRAGPALAQADAAAGIRTSPPDPTSR</sequence>
<dbReference type="InterPro" id="IPR000847">
    <property type="entry name" value="LysR_HTH_N"/>
</dbReference>
<feature type="compositionally biased region" description="Low complexity" evidence="5">
    <location>
        <begin position="313"/>
        <end position="327"/>
    </location>
</feature>
<evidence type="ECO:0000313" key="8">
    <source>
        <dbReference type="Proteomes" id="UP001185069"/>
    </source>
</evidence>
<dbReference type="Proteomes" id="UP001185069">
    <property type="component" value="Unassembled WGS sequence"/>
</dbReference>
<evidence type="ECO:0000256" key="4">
    <source>
        <dbReference type="ARBA" id="ARBA00023163"/>
    </source>
</evidence>
<comment type="similarity">
    <text evidence="1">Belongs to the LysR transcriptional regulatory family.</text>
</comment>
<evidence type="ECO:0000256" key="5">
    <source>
        <dbReference type="SAM" id="MobiDB-lite"/>
    </source>
</evidence>
<dbReference type="CDD" id="cd08412">
    <property type="entry name" value="PBP2_PAO1_like"/>
    <property type="match status" value="1"/>
</dbReference>
<dbReference type="EMBL" id="JAVDQF010000001">
    <property type="protein sequence ID" value="MDR6268027.1"/>
    <property type="molecule type" value="Genomic_DNA"/>
</dbReference>
<dbReference type="Gene3D" id="1.10.10.10">
    <property type="entry name" value="Winged helix-like DNA-binding domain superfamily/Winged helix DNA-binding domain"/>
    <property type="match status" value="1"/>
</dbReference>
<dbReference type="Gene3D" id="3.40.190.10">
    <property type="entry name" value="Periplasmic binding protein-like II"/>
    <property type="match status" value="2"/>
</dbReference>
<dbReference type="InterPro" id="IPR036388">
    <property type="entry name" value="WH-like_DNA-bd_sf"/>
</dbReference>
<dbReference type="RefSeq" id="WP_309795421.1">
    <property type="nucleotide sequence ID" value="NZ_BAAAHY010000006.1"/>
</dbReference>
<dbReference type="InterPro" id="IPR036390">
    <property type="entry name" value="WH_DNA-bd_sf"/>
</dbReference>
<protein>
    <submittedName>
        <fullName evidence="7">DNA-binding transcriptional LysR family regulator</fullName>
    </submittedName>
</protein>
<keyword evidence="2" id="KW-0805">Transcription regulation</keyword>
<comment type="caution">
    <text evidence="7">The sequence shown here is derived from an EMBL/GenBank/DDBJ whole genome shotgun (WGS) entry which is preliminary data.</text>
</comment>